<dbReference type="SUPFAM" id="SSF54534">
    <property type="entry name" value="FKBP-like"/>
    <property type="match status" value="1"/>
</dbReference>
<evidence type="ECO:0000313" key="3">
    <source>
        <dbReference type="EMBL" id="MFD0961593.1"/>
    </source>
</evidence>
<dbReference type="GO" id="GO:0003746">
    <property type="term" value="F:translation elongation factor activity"/>
    <property type="evidence" value="ECO:0007669"/>
    <property type="project" value="UniProtKB-KW"/>
</dbReference>
<keyword evidence="1" id="KW-0175">Coiled coil</keyword>
<organism evidence="3 4">
    <name type="scientific">Paenibacillus chungangensis</name>
    <dbReference type="NCBI Taxonomy" id="696535"/>
    <lineage>
        <taxon>Bacteria</taxon>
        <taxon>Bacillati</taxon>
        <taxon>Bacillota</taxon>
        <taxon>Bacilli</taxon>
        <taxon>Bacillales</taxon>
        <taxon>Paenibacillaceae</taxon>
        <taxon>Paenibacillus</taxon>
    </lineage>
</organism>
<dbReference type="Proteomes" id="UP001596989">
    <property type="component" value="Unassembled WGS sequence"/>
</dbReference>
<dbReference type="PANTHER" id="PTHR30437:SF4">
    <property type="entry name" value="TRANSCRIPTION ELONGATION FACTOR GREA"/>
    <property type="match status" value="1"/>
</dbReference>
<accession>A0ABW3HVL9</accession>
<dbReference type="InterPro" id="IPR036953">
    <property type="entry name" value="GreA/GreB_C_sf"/>
</dbReference>
<name>A0ABW3HVL9_9BACL</name>
<dbReference type="EMBL" id="JBHTJZ010000059">
    <property type="protein sequence ID" value="MFD0961593.1"/>
    <property type="molecule type" value="Genomic_DNA"/>
</dbReference>
<sequence>MNRSSISSSSSCNWQEALRKQLDNLVKERSKLLEASYHQLSKERKATEQLLDKYTDTIKQLLDNDAPIADGMVMIGSKVELEYLEYQTTDTFIIAFPHETDPEEGVISFLSPIGSQLLLAAIDSVVSIHTPAGAMQVRIISITHSWNGS</sequence>
<gene>
    <name evidence="3" type="ORF">ACFQ2I_19780</name>
</gene>
<keyword evidence="3" id="KW-0251">Elongation factor</keyword>
<reference evidence="4" key="1">
    <citation type="journal article" date="2019" name="Int. J. Syst. Evol. Microbiol.">
        <title>The Global Catalogue of Microorganisms (GCM) 10K type strain sequencing project: providing services to taxonomists for standard genome sequencing and annotation.</title>
        <authorList>
            <consortium name="The Broad Institute Genomics Platform"/>
            <consortium name="The Broad Institute Genome Sequencing Center for Infectious Disease"/>
            <person name="Wu L."/>
            <person name="Ma J."/>
        </authorList>
    </citation>
    <scope>NUCLEOTIDE SEQUENCE [LARGE SCALE GENOMIC DNA]</scope>
    <source>
        <strain evidence="4">CCUG 59129</strain>
    </source>
</reference>
<evidence type="ECO:0000259" key="2">
    <source>
        <dbReference type="Pfam" id="PF01272"/>
    </source>
</evidence>
<keyword evidence="3" id="KW-0648">Protein biosynthesis</keyword>
<proteinExistence type="predicted"/>
<evidence type="ECO:0000256" key="1">
    <source>
        <dbReference type="SAM" id="Coils"/>
    </source>
</evidence>
<feature type="domain" description="Transcription elongation factor GreA/GreB C-terminal" evidence="2">
    <location>
        <begin position="70"/>
        <end position="143"/>
    </location>
</feature>
<dbReference type="InterPro" id="IPR001437">
    <property type="entry name" value="Tscrpt_elong_fac_GreA/B_C"/>
</dbReference>
<dbReference type="Gene3D" id="3.10.50.30">
    <property type="entry name" value="Transcription elongation factor, GreA/GreB, C-terminal domain"/>
    <property type="match status" value="1"/>
</dbReference>
<keyword evidence="4" id="KW-1185">Reference proteome</keyword>
<feature type="coiled-coil region" evidence="1">
    <location>
        <begin position="15"/>
        <end position="64"/>
    </location>
</feature>
<dbReference type="InterPro" id="IPR023459">
    <property type="entry name" value="Tscrpt_elong_fac_GreA/B_fam"/>
</dbReference>
<dbReference type="RefSeq" id="WP_377567312.1">
    <property type="nucleotide sequence ID" value="NZ_JBHTJZ010000059.1"/>
</dbReference>
<comment type="caution">
    <text evidence="3">The sequence shown here is derived from an EMBL/GenBank/DDBJ whole genome shotgun (WGS) entry which is preliminary data.</text>
</comment>
<dbReference type="Pfam" id="PF01272">
    <property type="entry name" value="GreA_GreB"/>
    <property type="match status" value="1"/>
</dbReference>
<dbReference type="PANTHER" id="PTHR30437">
    <property type="entry name" value="TRANSCRIPTION ELONGATION FACTOR GREA"/>
    <property type="match status" value="1"/>
</dbReference>
<dbReference type="PIRSF" id="PIRSF006092">
    <property type="entry name" value="GreA_GreB"/>
    <property type="match status" value="1"/>
</dbReference>
<protein>
    <submittedName>
        <fullName evidence="3">GreA/GreB family elongation factor</fullName>
    </submittedName>
</protein>
<evidence type="ECO:0000313" key="4">
    <source>
        <dbReference type="Proteomes" id="UP001596989"/>
    </source>
</evidence>